<evidence type="ECO:0000256" key="4">
    <source>
        <dbReference type="PROSITE-ProRule" id="PRU00176"/>
    </source>
</evidence>
<dbReference type="InterPro" id="IPR035979">
    <property type="entry name" value="RBD_domain_sf"/>
</dbReference>
<sequence length="312" mass="33296">MDERMTNQLSPSTGSNTSAVPFGPVLSNEAKKPETVTSVDAGTRNVGSSTTSASTTEQYDERRIYVSNIPFSFRSPDLIQMFTPFGVVSNAEIVMNERGSKGFGFVTLDTKEGCDAARAALNGLVVQGRVIEVKRATTAPYRRNSARGQHTPVLPQTTIPLPPRADFVAGQLPQIPAQPLITHNVTDPLSALILAQNQLRLQSMINPLAVREPSLLYPRPLPLQQQATLLGGGVPLPSLTVSPIPVQLLCASRGTENLPPTGALTATMMPLTTAGLTYASLPAVNPNNVLIPPAMPCRFSQDATNEAFPNCE</sequence>
<feature type="compositionally biased region" description="Polar residues" evidence="5">
    <location>
        <begin position="35"/>
        <end position="57"/>
    </location>
</feature>
<dbReference type="SUPFAM" id="SSF54928">
    <property type="entry name" value="RNA-binding domain, RBD"/>
    <property type="match status" value="1"/>
</dbReference>
<evidence type="ECO:0000256" key="1">
    <source>
        <dbReference type="ARBA" id="ARBA00004123"/>
    </source>
</evidence>
<name>A0A2G9V060_TELCI</name>
<accession>A0A2G9V060</accession>
<evidence type="ECO:0000256" key="3">
    <source>
        <dbReference type="ARBA" id="ARBA00023242"/>
    </source>
</evidence>
<feature type="compositionally biased region" description="Polar residues" evidence="5">
    <location>
        <begin position="1"/>
        <end position="19"/>
    </location>
</feature>
<dbReference type="PANTHER" id="PTHR15597">
    <property type="entry name" value="ATAXIN 2-BINDING PROTEIN 1-RELATED"/>
    <property type="match status" value="1"/>
</dbReference>
<keyword evidence="8" id="KW-1185">Reference proteome</keyword>
<protein>
    <recommendedName>
        <fullName evidence="6">RRM domain-containing protein</fullName>
    </recommendedName>
</protein>
<proteinExistence type="predicted"/>
<dbReference type="OrthoDB" id="5382468at2759"/>
<dbReference type="PANTHER" id="PTHR15597:SF44">
    <property type="entry name" value="PIP-1"/>
    <property type="match status" value="1"/>
</dbReference>
<dbReference type="EMBL" id="KZ345099">
    <property type="protein sequence ID" value="PIO75874.1"/>
    <property type="molecule type" value="Genomic_DNA"/>
</dbReference>
<gene>
    <name evidence="7" type="ORF">TELCIR_02069</name>
</gene>
<keyword evidence="2 4" id="KW-0694">RNA-binding</keyword>
<evidence type="ECO:0000313" key="7">
    <source>
        <dbReference type="EMBL" id="PIO75874.1"/>
    </source>
</evidence>
<keyword evidence="3" id="KW-0539">Nucleus</keyword>
<dbReference type="Gene3D" id="3.30.70.330">
    <property type="match status" value="1"/>
</dbReference>
<evidence type="ECO:0000259" key="6">
    <source>
        <dbReference type="PROSITE" id="PS50102"/>
    </source>
</evidence>
<dbReference type="GO" id="GO:0000381">
    <property type="term" value="P:regulation of alternative mRNA splicing, via spliceosome"/>
    <property type="evidence" value="ECO:0007669"/>
    <property type="project" value="InterPro"/>
</dbReference>
<evidence type="ECO:0000256" key="2">
    <source>
        <dbReference type="ARBA" id="ARBA00022884"/>
    </source>
</evidence>
<dbReference type="AlphaFoldDB" id="A0A2G9V060"/>
<dbReference type="SMART" id="SM00360">
    <property type="entry name" value="RRM"/>
    <property type="match status" value="1"/>
</dbReference>
<dbReference type="Pfam" id="PF00076">
    <property type="entry name" value="RRM_1"/>
    <property type="match status" value="1"/>
</dbReference>
<dbReference type="GO" id="GO:0005634">
    <property type="term" value="C:nucleus"/>
    <property type="evidence" value="ECO:0007669"/>
    <property type="project" value="UniProtKB-SubCell"/>
</dbReference>
<dbReference type="GO" id="GO:0005737">
    <property type="term" value="C:cytoplasm"/>
    <property type="evidence" value="ECO:0007669"/>
    <property type="project" value="TreeGrafter"/>
</dbReference>
<dbReference type="InterPro" id="IPR000504">
    <property type="entry name" value="RRM_dom"/>
</dbReference>
<feature type="region of interest" description="Disordered" evidence="5">
    <location>
        <begin position="1"/>
        <end position="57"/>
    </location>
</feature>
<evidence type="ECO:0000313" key="8">
    <source>
        <dbReference type="Proteomes" id="UP000230423"/>
    </source>
</evidence>
<dbReference type="PROSITE" id="PS50102">
    <property type="entry name" value="RRM"/>
    <property type="match status" value="1"/>
</dbReference>
<organism evidence="7 8">
    <name type="scientific">Teladorsagia circumcincta</name>
    <name type="common">Brown stomach worm</name>
    <name type="synonym">Ostertagia circumcincta</name>
    <dbReference type="NCBI Taxonomy" id="45464"/>
    <lineage>
        <taxon>Eukaryota</taxon>
        <taxon>Metazoa</taxon>
        <taxon>Ecdysozoa</taxon>
        <taxon>Nematoda</taxon>
        <taxon>Chromadorea</taxon>
        <taxon>Rhabditida</taxon>
        <taxon>Rhabditina</taxon>
        <taxon>Rhabditomorpha</taxon>
        <taxon>Strongyloidea</taxon>
        <taxon>Trichostrongylidae</taxon>
        <taxon>Teladorsagia</taxon>
    </lineage>
</organism>
<dbReference type="Proteomes" id="UP000230423">
    <property type="component" value="Unassembled WGS sequence"/>
</dbReference>
<dbReference type="InterPro" id="IPR047131">
    <property type="entry name" value="RBFOX1-like"/>
</dbReference>
<comment type="subcellular location">
    <subcellularLocation>
        <location evidence="1">Nucleus</location>
    </subcellularLocation>
</comment>
<dbReference type="InterPro" id="IPR012677">
    <property type="entry name" value="Nucleotide-bd_a/b_plait_sf"/>
</dbReference>
<evidence type="ECO:0000256" key="5">
    <source>
        <dbReference type="SAM" id="MobiDB-lite"/>
    </source>
</evidence>
<feature type="domain" description="RRM" evidence="6">
    <location>
        <begin position="62"/>
        <end position="138"/>
    </location>
</feature>
<reference evidence="7 8" key="1">
    <citation type="submission" date="2015-09" db="EMBL/GenBank/DDBJ databases">
        <title>Draft genome of the parasitic nematode Teladorsagia circumcincta isolate WARC Sus (inbred).</title>
        <authorList>
            <person name="Mitreva M."/>
        </authorList>
    </citation>
    <scope>NUCLEOTIDE SEQUENCE [LARGE SCALE GENOMIC DNA]</scope>
    <source>
        <strain evidence="7 8">S</strain>
    </source>
</reference>
<dbReference type="GO" id="GO:0007399">
    <property type="term" value="P:nervous system development"/>
    <property type="evidence" value="ECO:0007669"/>
    <property type="project" value="InterPro"/>
</dbReference>
<dbReference type="GO" id="GO:0003729">
    <property type="term" value="F:mRNA binding"/>
    <property type="evidence" value="ECO:0007669"/>
    <property type="project" value="TreeGrafter"/>
</dbReference>